<evidence type="ECO:0000313" key="2">
    <source>
        <dbReference type="Proteomes" id="UP000325529"/>
    </source>
</evidence>
<dbReference type="KEGG" id="ska:CP970_43600"/>
<evidence type="ECO:0008006" key="3">
    <source>
        <dbReference type="Google" id="ProtNLM"/>
    </source>
</evidence>
<name>A0A5J6GSE2_STRKN</name>
<reference evidence="1 2" key="1">
    <citation type="submission" date="2017-09" db="EMBL/GenBank/DDBJ databases">
        <authorList>
            <person name="Lee N."/>
            <person name="Cho B.-K."/>
        </authorList>
    </citation>
    <scope>NUCLEOTIDE SEQUENCE [LARGE SCALE GENOMIC DNA]</scope>
    <source>
        <strain evidence="1 2">ATCC 12853</strain>
    </source>
</reference>
<proteinExistence type="predicted"/>
<dbReference type="EMBL" id="CP023699">
    <property type="protein sequence ID" value="QEU96915.1"/>
    <property type="molecule type" value="Genomic_DNA"/>
</dbReference>
<protein>
    <recommendedName>
        <fullName evidence="3">Site-specific integrase</fullName>
    </recommendedName>
</protein>
<accession>A0A5J6GSE2</accession>
<sequence length="388" mass="43250">MNVHSYRTPSVEQLAAAVERVAPRDPGRWEEREPVAGLGGIAAKVSTARARQLWMVVGMWNRAVDRAEVPDRARRSVSQLFTARALREFWDLAQAGELRVLEPEQGRDAKLPPATLRIVRDCLRILAELVLPDADAVWLPSVAQPEPKATVRPDSLGVLYRRLADMAVTSPLERDGLALSYEDRTRLLAMLSIVLDAAPRSGELAALQLTDLTPGERAVGVRRRQQKAPPNRAEEIAALAEVDPSSVRAVLWGSRQQVSEATYQRIVAAQRELEPLPEVEWYTLREGSRVAVRRWLEVRERLLESLPLRGGRSGLWVTLVPTKAGPPGITLRPQGLTQAFARGMTALNWLMAGQYGWEPMPVRMEQVRRAVVVEPTELSDRLHLPPTC</sequence>
<organism evidence="1 2">
    <name type="scientific">Streptomyces kanamyceticus</name>
    <dbReference type="NCBI Taxonomy" id="1967"/>
    <lineage>
        <taxon>Bacteria</taxon>
        <taxon>Bacillati</taxon>
        <taxon>Actinomycetota</taxon>
        <taxon>Actinomycetes</taxon>
        <taxon>Kitasatosporales</taxon>
        <taxon>Streptomycetaceae</taxon>
        <taxon>Streptomyces</taxon>
    </lineage>
</organism>
<dbReference type="AlphaFoldDB" id="A0A5J6GSE2"/>
<evidence type="ECO:0000313" key="1">
    <source>
        <dbReference type="EMBL" id="QEU96915.1"/>
    </source>
</evidence>
<gene>
    <name evidence="1" type="ORF">CP970_43600</name>
</gene>
<dbReference type="OrthoDB" id="4325152at2"/>
<dbReference type="RefSeq" id="WP_150494709.1">
    <property type="nucleotide sequence ID" value="NZ_CP023699.1"/>
</dbReference>
<dbReference type="Proteomes" id="UP000325529">
    <property type="component" value="Chromosome"/>
</dbReference>
<keyword evidence="2" id="KW-1185">Reference proteome</keyword>